<name>A0A1Q9C9X5_SYMMI</name>
<keyword evidence="3" id="KW-1133">Transmembrane helix</keyword>
<feature type="compositionally biased region" description="Basic residues" evidence="2">
    <location>
        <begin position="1"/>
        <end position="14"/>
    </location>
</feature>
<comment type="caution">
    <text evidence="4">The sequence shown here is derived from an EMBL/GenBank/DDBJ whole genome shotgun (WGS) entry which is preliminary data.</text>
</comment>
<dbReference type="OrthoDB" id="428914at2759"/>
<feature type="transmembrane region" description="Helical" evidence="3">
    <location>
        <begin position="56"/>
        <end position="74"/>
    </location>
</feature>
<reference evidence="4 5" key="1">
    <citation type="submission" date="2016-02" db="EMBL/GenBank/DDBJ databases">
        <title>Genome analysis of coral dinoflagellate symbionts highlights evolutionary adaptations to a symbiotic lifestyle.</title>
        <authorList>
            <person name="Aranda M."/>
            <person name="Li Y."/>
            <person name="Liew Y.J."/>
            <person name="Baumgarten S."/>
            <person name="Simakov O."/>
            <person name="Wilson M."/>
            <person name="Piel J."/>
            <person name="Ashoor H."/>
            <person name="Bougouffa S."/>
            <person name="Bajic V.B."/>
            <person name="Ryu T."/>
            <person name="Ravasi T."/>
            <person name="Bayer T."/>
            <person name="Micklem G."/>
            <person name="Kim H."/>
            <person name="Bhak J."/>
            <person name="Lajeunesse T.C."/>
            <person name="Voolstra C.R."/>
        </authorList>
    </citation>
    <scope>NUCLEOTIDE SEQUENCE [LARGE SCALE GENOMIC DNA]</scope>
    <source>
        <strain evidence="4 5">CCMP2467</strain>
    </source>
</reference>
<dbReference type="EMBL" id="LSRX01001452">
    <property type="protein sequence ID" value="OLP79725.1"/>
    <property type="molecule type" value="Genomic_DNA"/>
</dbReference>
<evidence type="ECO:0000256" key="2">
    <source>
        <dbReference type="SAM" id="MobiDB-lite"/>
    </source>
</evidence>
<feature type="coiled-coil region" evidence="1">
    <location>
        <begin position="637"/>
        <end position="686"/>
    </location>
</feature>
<organism evidence="4 5">
    <name type="scientific">Symbiodinium microadriaticum</name>
    <name type="common">Dinoflagellate</name>
    <name type="synonym">Zooxanthella microadriatica</name>
    <dbReference type="NCBI Taxonomy" id="2951"/>
    <lineage>
        <taxon>Eukaryota</taxon>
        <taxon>Sar</taxon>
        <taxon>Alveolata</taxon>
        <taxon>Dinophyceae</taxon>
        <taxon>Suessiales</taxon>
        <taxon>Symbiodiniaceae</taxon>
        <taxon>Symbiodinium</taxon>
    </lineage>
</organism>
<feature type="region of interest" description="Disordered" evidence="2">
    <location>
        <begin position="1"/>
        <end position="49"/>
    </location>
</feature>
<feature type="compositionally biased region" description="Basic and acidic residues" evidence="2">
    <location>
        <begin position="422"/>
        <end position="444"/>
    </location>
</feature>
<accession>A0A1Q9C9X5</accession>
<feature type="compositionally biased region" description="Basic and acidic residues" evidence="2">
    <location>
        <begin position="379"/>
        <end position="390"/>
    </location>
</feature>
<evidence type="ECO:0000313" key="5">
    <source>
        <dbReference type="Proteomes" id="UP000186817"/>
    </source>
</evidence>
<evidence type="ECO:0000313" key="4">
    <source>
        <dbReference type="EMBL" id="OLP79725.1"/>
    </source>
</evidence>
<keyword evidence="3" id="KW-0812">Transmembrane</keyword>
<keyword evidence="5" id="KW-1185">Reference proteome</keyword>
<keyword evidence="1" id="KW-0175">Coiled coil</keyword>
<dbReference type="AlphaFoldDB" id="A0A1Q9C9X5"/>
<dbReference type="Proteomes" id="UP000186817">
    <property type="component" value="Unassembled WGS sequence"/>
</dbReference>
<evidence type="ECO:0000256" key="1">
    <source>
        <dbReference type="SAM" id="Coils"/>
    </source>
</evidence>
<keyword evidence="3" id="KW-0472">Membrane</keyword>
<feature type="compositionally biased region" description="Basic and acidic residues" evidence="2">
    <location>
        <begin position="344"/>
        <end position="357"/>
    </location>
</feature>
<evidence type="ECO:0000256" key="3">
    <source>
        <dbReference type="SAM" id="Phobius"/>
    </source>
</evidence>
<feature type="region of interest" description="Disordered" evidence="2">
    <location>
        <begin position="79"/>
        <end position="518"/>
    </location>
</feature>
<feature type="compositionally biased region" description="Basic and acidic residues" evidence="2">
    <location>
        <begin position="96"/>
        <end position="127"/>
    </location>
</feature>
<feature type="compositionally biased region" description="Basic and acidic residues" evidence="2">
    <location>
        <begin position="287"/>
        <end position="296"/>
    </location>
</feature>
<protein>
    <submittedName>
        <fullName evidence="4">Uncharacterized protein</fullName>
    </submittedName>
</protein>
<feature type="compositionally biased region" description="Polar residues" evidence="2">
    <location>
        <begin position="257"/>
        <end position="269"/>
    </location>
</feature>
<feature type="compositionally biased region" description="Basic and acidic residues" evidence="2">
    <location>
        <begin position="140"/>
        <end position="154"/>
    </location>
</feature>
<feature type="compositionally biased region" description="Low complexity" evidence="2">
    <location>
        <begin position="473"/>
        <end position="487"/>
    </location>
</feature>
<feature type="compositionally biased region" description="Basic and acidic residues" evidence="2">
    <location>
        <begin position="192"/>
        <end position="207"/>
    </location>
</feature>
<sequence>MWRGHATVHSRTTRRGVTVLTSGRHGHEDDFRQADTNSPPDSPRDHGWGKWRTNKLASRLVIALTATFLIGLLIKGPDFGGPPSATKHRLKGTVRLFEKSSQERADPPRADDEDDVRIASEPKEAEQAVHPTETDEDTVQVDKDDKESSQEHVRSFKSAPEADEDLVQVADDVPERMQEQSTSSSNTEPDEDIIRVAKDAPESHQELSARSNNAQPDEDTVQVPNDAGSSQEQEPSAGGNANAELEKDSVQVPTDLPESSQEISTSPTDKATAGEVASESPKGSTEGLKDESEVPVKPEAPNEESQLPPSKPSDVPAVEGFTAVQELPTRRPVSATLAPIPTEPVREPEAGRLREEPAAETAASGASSQRAGHVAAESVLKRMEKARDEPSLEDAAEAVVSKTESEQTSVRIPVAVAVSESPSKETGEVRAETAEGSRVPKPEDASVEAPLPPKVAAASPEALPPTVSETTTPSALAVASPESPSASETGQVHLESATTRAPAEIHQPEAEPVSIGQAVETRAEIKAESLRPCSMLMHERRAASVQCPCVRVAQAIPGPVIDSSTVPPVLVEGSATIATRISNGASSIESAKPETGEVTVAENFPEASADVRVESEDVQLTDDAAQSATLAPDGTILQQAEGAITRAEAGLKEAEKELAKTGGQVLEQVQKAAAAGQEVLHEVEEETSAVVQAVEKAVGTGVTGQMLSQEDEVTIASPQ</sequence>
<gene>
    <name evidence="4" type="ORF">AK812_SmicGene39942</name>
</gene>
<proteinExistence type="predicted"/>